<organism evidence="1 2">
    <name type="scientific">Glaciimonas soli</name>
    <dbReference type="NCBI Taxonomy" id="2590999"/>
    <lineage>
        <taxon>Bacteria</taxon>
        <taxon>Pseudomonadati</taxon>
        <taxon>Pseudomonadota</taxon>
        <taxon>Betaproteobacteria</taxon>
        <taxon>Burkholderiales</taxon>
        <taxon>Oxalobacteraceae</taxon>
        <taxon>Glaciimonas</taxon>
    </lineage>
</organism>
<proteinExistence type="predicted"/>
<reference evidence="1 2" key="1">
    <citation type="submission" date="2019-10" db="EMBL/GenBank/DDBJ databases">
        <title>Glaciimonas soli sp. nov., a psychrophilic bacterium isolated from the forest soil of a high elevation mountain in Taiwan.</title>
        <authorList>
            <person name="Wang L.-T."/>
            <person name="Shieh W.Y."/>
        </authorList>
    </citation>
    <scope>NUCLEOTIDE SEQUENCE [LARGE SCALE GENOMIC DNA]</scope>
    <source>
        <strain evidence="1 2">GS1</strain>
    </source>
</reference>
<dbReference type="AlphaFoldDB" id="A0A843YRA4"/>
<accession>A0A843YRA4</accession>
<evidence type="ECO:0000313" key="2">
    <source>
        <dbReference type="Proteomes" id="UP000451565"/>
    </source>
</evidence>
<protein>
    <recommendedName>
        <fullName evidence="3">Nif11 domain-containing protein</fullName>
    </recommendedName>
</protein>
<name>A0A843YRA4_9BURK</name>
<gene>
    <name evidence="1" type="ORF">GEV47_13295</name>
</gene>
<evidence type="ECO:0008006" key="3">
    <source>
        <dbReference type="Google" id="ProtNLM"/>
    </source>
</evidence>
<comment type="caution">
    <text evidence="1">The sequence shown here is derived from an EMBL/GenBank/DDBJ whole genome shotgun (WGS) entry which is preliminary data.</text>
</comment>
<dbReference type="EMBL" id="WINI01000007">
    <property type="protein sequence ID" value="MQR01650.1"/>
    <property type="molecule type" value="Genomic_DNA"/>
</dbReference>
<dbReference type="Proteomes" id="UP000451565">
    <property type="component" value="Unassembled WGS sequence"/>
</dbReference>
<evidence type="ECO:0000313" key="1">
    <source>
        <dbReference type="EMBL" id="MQR01650.1"/>
    </source>
</evidence>
<sequence length="83" mass="9164">MNNNLFEAALKIINTMTVAELEGKLQEFGIDCVRKVSCYNESEFVDAWERAGFEPAIELNFENFSSELVSGAAANDGSYMMAA</sequence>
<dbReference type="RefSeq" id="WP_153235249.1">
    <property type="nucleotide sequence ID" value="NZ_WINI01000007.1"/>
</dbReference>
<keyword evidence="2" id="KW-1185">Reference proteome</keyword>